<sequence length="174" mass="17657">MANLARTLPALVVLGLALTGCTAQSEPVPSPSPAATTPAATTPAAVDAIECDNVLAPDGYAKLAADGLEPIEPRLFDSLAVQLEEAGGTACSWGKPQTDIILTVVQLNVPDADWASWETALADAGYAVDSDSANGTYTGPDPGTGLNTVAVVAGDRITFLTTPAFADLLVPHSI</sequence>
<accession>A0ABN2KRX7</accession>
<keyword evidence="3" id="KW-1185">Reference proteome</keyword>
<dbReference type="Proteomes" id="UP001500506">
    <property type="component" value="Unassembled WGS sequence"/>
</dbReference>
<dbReference type="RefSeq" id="WP_232497567.1">
    <property type="nucleotide sequence ID" value="NZ_BAAANH010000004.1"/>
</dbReference>
<protein>
    <recommendedName>
        <fullName evidence="4">DUF3558 domain-containing protein</fullName>
    </recommendedName>
</protein>
<evidence type="ECO:0000313" key="3">
    <source>
        <dbReference type="Proteomes" id="UP001500506"/>
    </source>
</evidence>
<proteinExistence type="predicted"/>
<gene>
    <name evidence="2" type="ORF">GCM10009747_22450</name>
</gene>
<reference evidence="2 3" key="1">
    <citation type="journal article" date="2019" name="Int. J. Syst. Evol. Microbiol.">
        <title>The Global Catalogue of Microorganisms (GCM) 10K type strain sequencing project: providing services to taxonomists for standard genome sequencing and annotation.</title>
        <authorList>
            <consortium name="The Broad Institute Genomics Platform"/>
            <consortium name="The Broad Institute Genome Sequencing Center for Infectious Disease"/>
            <person name="Wu L."/>
            <person name="Ma J."/>
        </authorList>
    </citation>
    <scope>NUCLEOTIDE SEQUENCE [LARGE SCALE GENOMIC DNA]</scope>
    <source>
        <strain evidence="2 3">JCM 14319</strain>
    </source>
</reference>
<dbReference type="PROSITE" id="PS51257">
    <property type="entry name" value="PROKAR_LIPOPROTEIN"/>
    <property type="match status" value="1"/>
</dbReference>
<feature type="chain" id="PRO_5046177975" description="DUF3558 domain-containing protein" evidence="1">
    <location>
        <begin position="26"/>
        <end position="174"/>
    </location>
</feature>
<comment type="caution">
    <text evidence="2">The sequence shown here is derived from an EMBL/GenBank/DDBJ whole genome shotgun (WGS) entry which is preliminary data.</text>
</comment>
<name>A0ABN2KRX7_9MICO</name>
<keyword evidence="1" id="KW-0732">Signal</keyword>
<dbReference type="EMBL" id="BAAANH010000004">
    <property type="protein sequence ID" value="GAA1762537.1"/>
    <property type="molecule type" value="Genomic_DNA"/>
</dbReference>
<feature type="signal peptide" evidence="1">
    <location>
        <begin position="1"/>
        <end position="25"/>
    </location>
</feature>
<organism evidence="2 3">
    <name type="scientific">Agromyces humatus</name>
    <dbReference type="NCBI Taxonomy" id="279573"/>
    <lineage>
        <taxon>Bacteria</taxon>
        <taxon>Bacillati</taxon>
        <taxon>Actinomycetota</taxon>
        <taxon>Actinomycetes</taxon>
        <taxon>Micrococcales</taxon>
        <taxon>Microbacteriaceae</taxon>
        <taxon>Agromyces</taxon>
    </lineage>
</organism>
<evidence type="ECO:0000256" key="1">
    <source>
        <dbReference type="SAM" id="SignalP"/>
    </source>
</evidence>
<evidence type="ECO:0000313" key="2">
    <source>
        <dbReference type="EMBL" id="GAA1762537.1"/>
    </source>
</evidence>
<evidence type="ECO:0008006" key="4">
    <source>
        <dbReference type="Google" id="ProtNLM"/>
    </source>
</evidence>